<dbReference type="PROSITE" id="PS50980">
    <property type="entry name" value="COA_CT_NTER"/>
    <property type="match status" value="1"/>
</dbReference>
<dbReference type="Proteomes" id="UP000324233">
    <property type="component" value="Chromosome"/>
</dbReference>
<gene>
    <name evidence="5" type="primary">accD5</name>
    <name evidence="5" type="ORF">OJF2_37090</name>
</gene>
<feature type="domain" description="CoA carboxyltransferase N-terminal" evidence="3">
    <location>
        <begin position="1"/>
        <end position="257"/>
    </location>
</feature>
<accession>A0A5B9W4M1</accession>
<comment type="similarity">
    <text evidence="1">Belongs to the AccD/PCCB family.</text>
</comment>
<reference evidence="5 6" key="1">
    <citation type="submission" date="2019-08" db="EMBL/GenBank/DDBJ databases">
        <title>Deep-cultivation of Planctomycetes and their phenomic and genomic characterization uncovers novel biology.</title>
        <authorList>
            <person name="Wiegand S."/>
            <person name="Jogler M."/>
            <person name="Boedeker C."/>
            <person name="Pinto D."/>
            <person name="Vollmers J."/>
            <person name="Rivas-Marin E."/>
            <person name="Kohn T."/>
            <person name="Peeters S.H."/>
            <person name="Heuer A."/>
            <person name="Rast P."/>
            <person name="Oberbeckmann S."/>
            <person name="Bunk B."/>
            <person name="Jeske O."/>
            <person name="Meyerdierks A."/>
            <person name="Storesund J.E."/>
            <person name="Kallscheuer N."/>
            <person name="Luecker S."/>
            <person name="Lage O.M."/>
            <person name="Pohl T."/>
            <person name="Merkel B.J."/>
            <person name="Hornburger P."/>
            <person name="Mueller R.-W."/>
            <person name="Bruemmer F."/>
            <person name="Labrenz M."/>
            <person name="Spormann A.M."/>
            <person name="Op den Camp H."/>
            <person name="Overmann J."/>
            <person name="Amann R."/>
            <person name="Jetten M.S.M."/>
            <person name="Mascher T."/>
            <person name="Medema M.H."/>
            <person name="Devos D.P."/>
            <person name="Kaster A.-K."/>
            <person name="Ovreas L."/>
            <person name="Rohde M."/>
            <person name="Galperin M.Y."/>
            <person name="Jogler C."/>
        </authorList>
    </citation>
    <scope>NUCLEOTIDE SEQUENCE [LARGE SCALE GENOMIC DNA]</scope>
    <source>
        <strain evidence="5 6">OJF2</strain>
    </source>
</reference>
<dbReference type="KEGG" id="agv:OJF2_37090"/>
<evidence type="ECO:0000259" key="3">
    <source>
        <dbReference type="PROSITE" id="PS50980"/>
    </source>
</evidence>
<dbReference type="OrthoDB" id="9803706at2"/>
<dbReference type="InterPro" id="IPR051047">
    <property type="entry name" value="AccD/PCCB"/>
</dbReference>
<dbReference type="InterPro" id="IPR034733">
    <property type="entry name" value="AcCoA_carboxyl_beta"/>
</dbReference>
<dbReference type="FunFam" id="3.90.226.10:FF:000016">
    <property type="entry name" value="Propionyl-CoA carboxylase, beta subunit"/>
    <property type="match status" value="1"/>
</dbReference>
<dbReference type="SUPFAM" id="SSF52096">
    <property type="entry name" value="ClpP/crotonase"/>
    <property type="match status" value="2"/>
</dbReference>
<dbReference type="InterPro" id="IPR011762">
    <property type="entry name" value="COA_CT_N"/>
</dbReference>
<dbReference type="PANTHER" id="PTHR43842">
    <property type="entry name" value="PROPIONYL-COA CARBOXYLASE BETA CHAIN"/>
    <property type="match status" value="1"/>
</dbReference>
<dbReference type="EMBL" id="CP042997">
    <property type="protein sequence ID" value="QEH35164.1"/>
    <property type="molecule type" value="Genomic_DNA"/>
</dbReference>
<evidence type="ECO:0000313" key="6">
    <source>
        <dbReference type="Proteomes" id="UP000324233"/>
    </source>
</evidence>
<sequence length="510" mass="55782">MYDIIRQLDEKRAAARLGGGEKRIAAQHAKGKLTARERIELLLDPGSFEEWDMFKGHRCTDFGMAGQSVPGDGVVTGYGTVNGRVMFVFSQDFTVFGGSLSEAHAEKICKIMDHAMKVGAPVIGLNDSGGARIQEGVASLGGYADVFQRNVLASGVIPQVSLIMGPCAGGAVYSPAMTDFIFMVKDSSYMFVTGPEVVRTVTHEEVTAEELGGAVTHSSRSGVADLAFENDVEALMMTRRLLGFLPSCNKAKPPTVPTEDTPDRIEMSLDTLVPESPNKPYDIKELIAKVVDERDFFELMPDHARNIVIGFGRMDGESVGFVANQPLVLAGCLDIKSAIKAARFVRFCDAFNIPIVTFVDVPGFMPGTAQEYGGIIKHGAKLLYAYAECTVPKVTVITRKAYGGAYDVMSSKHLRGDVNFAWPSAEIAVMGPKGAVEIIFREEKSDPGRIAAREKEYKEKFANPFIAGHRGFIDDVIMPHETRKRICRSLAMLRHKQLENPWRKHGNIPL</sequence>
<name>A0A5B9W4M1_9BACT</name>
<dbReference type="Pfam" id="PF01039">
    <property type="entry name" value="Carboxyl_trans"/>
    <property type="match status" value="1"/>
</dbReference>
<dbReference type="FunFam" id="3.90.226.10:FF:000017">
    <property type="entry name" value="Propionyl-CoA carboxylase subunit beta 5"/>
    <property type="match status" value="1"/>
</dbReference>
<evidence type="ECO:0000256" key="2">
    <source>
        <dbReference type="ARBA" id="ARBA00074538"/>
    </source>
</evidence>
<dbReference type="GO" id="GO:0015977">
    <property type="term" value="P:carbon fixation"/>
    <property type="evidence" value="ECO:0007669"/>
    <property type="project" value="UniProtKB-ARBA"/>
</dbReference>
<organism evidence="5 6">
    <name type="scientific">Aquisphaera giovannonii</name>
    <dbReference type="NCBI Taxonomy" id="406548"/>
    <lineage>
        <taxon>Bacteria</taxon>
        <taxon>Pseudomonadati</taxon>
        <taxon>Planctomycetota</taxon>
        <taxon>Planctomycetia</taxon>
        <taxon>Isosphaerales</taxon>
        <taxon>Isosphaeraceae</taxon>
        <taxon>Aquisphaera</taxon>
    </lineage>
</organism>
<dbReference type="InterPro" id="IPR029045">
    <property type="entry name" value="ClpP/crotonase-like_dom_sf"/>
</dbReference>
<dbReference type="RefSeq" id="WP_148594994.1">
    <property type="nucleotide sequence ID" value="NZ_CP042997.1"/>
</dbReference>
<dbReference type="AlphaFoldDB" id="A0A5B9W4M1"/>
<dbReference type="GO" id="GO:0004658">
    <property type="term" value="F:propionyl-CoA carboxylase activity"/>
    <property type="evidence" value="ECO:0007669"/>
    <property type="project" value="UniProtKB-ARBA"/>
</dbReference>
<dbReference type="GO" id="GO:0009317">
    <property type="term" value="C:acetyl-CoA carboxylase complex"/>
    <property type="evidence" value="ECO:0007669"/>
    <property type="project" value="UniProtKB-ARBA"/>
</dbReference>
<dbReference type="Gene3D" id="3.90.226.10">
    <property type="entry name" value="2-enoyl-CoA Hydratase, Chain A, domain 1"/>
    <property type="match status" value="2"/>
</dbReference>
<dbReference type="PROSITE" id="PS50989">
    <property type="entry name" value="COA_CT_CTER"/>
    <property type="match status" value="1"/>
</dbReference>
<dbReference type="PANTHER" id="PTHR43842:SF2">
    <property type="entry name" value="PROPIONYL-COA CARBOXYLASE BETA CHAIN, MITOCHONDRIAL"/>
    <property type="match status" value="1"/>
</dbReference>
<evidence type="ECO:0000313" key="5">
    <source>
        <dbReference type="EMBL" id="QEH35164.1"/>
    </source>
</evidence>
<dbReference type="GO" id="GO:0003989">
    <property type="term" value="F:acetyl-CoA carboxylase activity"/>
    <property type="evidence" value="ECO:0007669"/>
    <property type="project" value="UniProtKB-ARBA"/>
</dbReference>
<feature type="domain" description="CoA carboxyltransferase C-terminal" evidence="4">
    <location>
        <begin position="264"/>
        <end position="504"/>
    </location>
</feature>
<evidence type="ECO:0000259" key="4">
    <source>
        <dbReference type="PROSITE" id="PS50989"/>
    </source>
</evidence>
<evidence type="ECO:0000256" key="1">
    <source>
        <dbReference type="ARBA" id="ARBA00006102"/>
    </source>
</evidence>
<proteinExistence type="inferred from homology"/>
<keyword evidence="6" id="KW-1185">Reference proteome</keyword>
<protein>
    <recommendedName>
        <fullName evidence="2">Propionyl-CoA carboxylase beta chain</fullName>
    </recommendedName>
</protein>
<dbReference type="InterPro" id="IPR011763">
    <property type="entry name" value="COA_CT_C"/>
</dbReference>
<keyword evidence="5" id="KW-0436">Ligase</keyword>